<dbReference type="NCBIfam" id="NF008748">
    <property type="entry name" value="PRK11783.1"/>
    <property type="match status" value="1"/>
</dbReference>
<dbReference type="Pfam" id="PF01170">
    <property type="entry name" value="UPF0020"/>
    <property type="match status" value="1"/>
</dbReference>
<keyword evidence="1 6" id="KW-0963">Cytoplasm</keyword>
<dbReference type="InterPro" id="IPR029063">
    <property type="entry name" value="SAM-dependent_MTases_sf"/>
</dbReference>
<dbReference type="Proteomes" id="UP001165678">
    <property type="component" value="Unassembled WGS sequence"/>
</dbReference>
<protein>
    <recommendedName>
        <fullName evidence="6">Ribosomal RNA large subunit methyltransferase K/L</fullName>
    </recommendedName>
    <domain>
        <recommendedName>
            <fullName evidence="6">23S rRNA m2G2445 methyltransferase</fullName>
            <ecNumber evidence="6">2.1.1.173</ecNumber>
        </recommendedName>
        <alternativeName>
            <fullName evidence="6">rRNA (guanine-N(2)-)-methyltransferase RlmL</fullName>
        </alternativeName>
    </domain>
    <domain>
        <recommendedName>
            <fullName evidence="6">23S rRNA m7G2069 methyltransferase</fullName>
            <ecNumber evidence="6">2.1.1.264</ecNumber>
        </recommendedName>
        <alternativeName>
            <fullName evidence="6">rRNA (guanine-N(7)-)-methyltransferase RlmK</fullName>
        </alternativeName>
    </domain>
</protein>
<dbReference type="SMART" id="SM00981">
    <property type="entry name" value="THUMP"/>
    <property type="match status" value="1"/>
</dbReference>
<comment type="caution">
    <text evidence="10">The sequence shown here is derived from an EMBL/GenBank/DDBJ whole genome shotgun (WGS) entry which is preliminary data.</text>
</comment>
<feature type="region of interest" description="Disordered" evidence="8">
    <location>
        <begin position="503"/>
        <end position="526"/>
    </location>
</feature>
<sequence>MKSDVPPIQYDYCVTCPWGLEGLLEVELGELGAEVVRQAPASVFVRAPLEIVYGILLRSRLANRVIVVLGQFEADGGEGLTEASAEIPWETILLPGKRLRVDFHGRTDQVRHTMFGAQCIKDGIVDRWMRHFDTRPEIDPKHADSRIYAHLHRGRLTLGLDLSGDSLHMRGYRLDGAQAPLKENLAAALLFRAGWPAMAEHQAPLIDPLCGSGTLVIEAAMMAVGAAPNAYREFFGCENWAAHDEALWEKCVTDARTETRRNIKHSSLKLLGFDRDAAAIDAARNNAKRAGVSSLVEFSLQPVEAWTPEATSGTPGLVMTNPPYGERLGDIPELIPLYAALGHKTRQLGVGWKLAVFTGNPELGHRLGLRAHKRYNFRNGALECKLLICPIEEAQVKPAGETSAPQEDAQAAAPVLGEQAQMLINRLVKNRRQLSKWLGKSGVTCYRLYDADMPEFAVAVDVYDQDVHIQEYAPPRNIDPRQAERRLMDAVAAVTQVMEVSPERVHLKTRQRQSGTSQYERQSRSRHALTVTEGEARFKVNLRDFLDTGVFLDHRPARRWVGEHASGKRVLNLFCYTATATVHAALGGARESVSVDMSNTYLEWAEENYRLNRLDLRRHTLERADCMDWLATARGEYDLIFMDPPTFSNSKKMRGVLDIQRDHVSLIDKAMKRLSPMGTLLFSNNLRRFKLDPDVAERFAVTACGDDMLDPDFKRRPNIHHVFMIRHRLNH</sequence>
<keyword evidence="3 6" id="KW-0489">Methyltransferase</keyword>
<dbReference type="CDD" id="cd11715">
    <property type="entry name" value="THUMP_AdoMetMT"/>
    <property type="match status" value="1"/>
</dbReference>
<dbReference type="CDD" id="cd02440">
    <property type="entry name" value="AdoMet_MTases"/>
    <property type="match status" value="1"/>
</dbReference>
<dbReference type="PANTHER" id="PTHR47313">
    <property type="entry name" value="RIBOSOMAL RNA LARGE SUBUNIT METHYLTRANSFERASE K/L"/>
    <property type="match status" value="1"/>
</dbReference>
<keyword evidence="5 6" id="KW-0949">S-adenosyl-L-methionine</keyword>
<dbReference type="PIRSF" id="PIRSF037618">
    <property type="entry name" value="RNA_Mtase_bacteria_prd"/>
    <property type="match status" value="1"/>
</dbReference>
<evidence type="ECO:0000256" key="3">
    <source>
        <dbReference type="ARBA" id="ARBA00022603"/>
    </source>
</evidence>
<name>A0AA41ZP76_9GAMM</name>
<dbReference type="InterPro" id="IPR053943">
    <property type="entry name" value="RlmKL-like_Mtase_CS"/>
</dbReference>
<comment type="subcellular location">
    <subcellularLocation>
        <location evidence="6">Cytoplasm</location>
    </subcellularLocation>
</comment>
<evidence type="ECO:0000313" key="11">
    <source>
        <dbReference type="Proteomes" id="UP001165678"/>
    </source>
</evidence>
<comment type="catalytic activity">
    <reaction evidence="6">
        <text>guanosine(2445) in 23S rRNA + S-adenosyl-L-methionine = N(2)-methylguanosine(2445) in 23S rRNA + S-adenosyl-L-homocysteine + H(+)</text>
        <dbReference type="Rhea" id="RHEA:42740"/>
        <dbReference type="Rhea" id="RHEA-COMP:10215"/>
        <dbReference type="Rhea" id="RHEA-COMP:10216"/>
        <dbReference type="ChEBI" id="CHEBI:15378"/>
        <dbReference type="ChEBI" id="CHEBI:57856"/>
        <dbReference type="ChEBI" id="CHEBI:59789"/>
        <dbReference type="ChEBI" id="CHEBI:74269"/>
        <dbReference type="ChEBI" id="CHEBI:74481"/>
        <dbReference type="EC" id="2.1.1.173"/>
    </reaction>
</comment>
<dbReference type="Gene3D" id="3.40.50.150">
    <property type="entry name" value="Vaccinia Virus protein VP39"/>
    <property type="match status" value="2"/>
</dbReference>
<dbReference type="Pfam" id="PF02926">
    <property type="entry name" value="THUMP"/>
    <property type="match status" value="1"/>
</dbReference>
<dbReference type="Gene3D" id="3.30.2130.30">
    <property type="match status" value="1"/>
</dbReference>
<dbReference type="InterPro" id="IPR054170">
    <property type="entry name" value="RlmL_1st"/>
</dbReference>
<dbReference type="HAMAP" id="MF_01858">
    <property type="entry name" value="23SrRNA_methyltr_KL"/>
    <property type="match status" value="1"/>
</dbReference>
<evidence type="ECO:0000256" key="5">
    <source>
        <dbReference type="ARBA" id="ARBA00022691"/>
    </source>
</evidence>
<dbReference type="InterPro" id="IPR004114">
    <property type="entry name" value="THUMP_dom"/>
</dbReference>
<evidence type="ECO:0000256" key="2">
    <source>
        <dbReference type="ARBA" id="ARBA00022552"/>
    </source>
</evidence>
<evidence type="ECO:0000313" key="10">
    <source>
        <dbReference type="EMBL" id="MCX2524640.1"/>
    </source>
</evidence>
<evidence type="ECO:0000259" key="9">
    <source>
        <dbReference type="PROSITE" id="PS51165"/>
    </source>
</evidence>
<dbReference type="EMBL" id="JAPIVE010000003">
    <property type="protein sequence ID" value="MCX2524640.1"/>
    <property type="molecule type" value="Genomic_DNA"/>
</dbReference>
<comment type="function">
    <text evidence="6">Specifically methylates the guanine in position 2445 (m2G2445) and the guanine in position 2069 (m7G2069) of 23S rRNA.</text>
</comment>
<dbReference type="SUPFAM" id="SSF53335">
    <property type="entry name" value="S-adenosyl-L-methionine-dependent methyltransferases"/>
    <property type="match status" value="2"/>
</dbReference>
<dbReference type="EC" id="2.1.1.173" evidence="6"/>
<dbReference type="Pfam" id="PF10672">
    <property type="entry name" value="Methyltrans_SAM"/>
    <property type="match status" value="1"/>
</dbReference>
<dbReference type="GO" id="GO:0005737">
    <property type="term" value="C:cytoplasm"/>
    <property type="evidence" value="ECO:0007669"/>
    <property type="project" value="UniProtKB-SubCell"/>
</dbReference>
<accession>A0AA41ZP76</accession>
<reference evidence="10" key="1">
    <citation type="submission" date="2022-11" db="EMBL/GenBank/DDBJ databases">
        <title>Larsenimonas rhizosphaerae sp. nov., isolated from a tidal mudflat.</title>
        <authorList>
            <person name="Lee S.D."/>
            <person name="Kim I.S."/>
        </authorList>
    </citation>
    <scope>NUCLEOTIDE SEQUENCE</scope>
    <source>
        <strain evidence="10">GH2-1</strain>
    </source>
</reference>
<keyword evidence="7" id="KW-0694">RNA-binding</keyword>
<dbReference type="Pfam" id="PF22020">
    <property type="entry name" value="RlmL_1st"/>
    <property type="match status" value="1"/>
</dbReference>
<feature type="domain" description="THUMP" evidence="9">
    <location>
        <begin position="51"/>
        <end position="162"/>
    </location>
</feature>
<keyword evidence="4 6" id="KW-0808">Transferase</keyword>
<dbReference type="InterPro" id="IPR017244">
    <property type="entry name" value="23SrRNA_methyltr_KL"/>
</dbReference>
<dbReference type="PROSITE" id="PS51165">
    <property type="entry name" value="THUMP"/>
    <property type="match status" value="1"/>
</dbReference>
<comment type="catalytic activity">
    <reaction evidence="6">
        <text>guanosine(2069) in 23S rRNA + S-adenosyl-L-methionine = N(2)-methylguanosine(2069) in 23S rRNA + S-adenosyl-L-homocysteine + H(+)</text>
        <dbReference type="Rhea" id="RHEA:43772"/>
        <dbReference type="Rhea" id="RHEA-COMP:10688"/>
        <dbReference type="Rhea" id="RHEA-COMP:10689"/>
        <dbReference type="ChEBI" id="CHEBI:15378"/>
        <dbReference type="ChEBI" id="CHEBI:57856"/>
        <dbReference type="ChEBI" id="CHEBI:59789"/>
        <dbReference type="ChEBI" id="CHEBI:74269"/>
        <dbReference type="ChEBI" id="CHEBI:74481"/>
        <dbReference type="EC" id="2.1.1.264"/>
    </reaction>
</comment>
<dbReference type="AlphaFoldDB" id="A0AA41ZP76"/>
<dbReference type="Gene3D" id="3.30.750.80">
    <property type="entry name" value="RNA methyltransferase domain (HRMD) like"/>
    <property type="match status" value="1"/>
</dbReference>
<dbReference type="InterPro" id="IPR019614">
    <property type="entry name" value="SAM-dep_methyl-trfase"/>
</dbReference>
<dbReference type="RefSeq" id="WP_265896378.1">
    <property type="nucleotide sequence ID" value="NZ_JAPIVE010000003.1"/>
</dbReference>
<evidence type="ECO:0000256" key="6">
    <source>
        <dbReference type="HAMAP-Rule" id="MF_01858"/>
    </source>
</evidence>
<dbReference type="GO" id="GO:0052915">
    <property type="term" value="F:23S rRNA (guanine(2445)-N(2))-methyltransferase activity"/>
    <property type="evidence" value="ECO:0007669"/>
    <property type="project" value="UniProtKB-UniRule"/>
</dbReference>
<dbReference type="PROSITE" id="PS01261">
    <property type="entry name" value="UPF0020"/>
    <property type="match status" value="1"/>
</dbReference>
<organism evidence="10 11">
    <name type="scientific">Larsenimonas rhizosphaerae</name>
    <dbReference type="NCBI Taxonomy" id="2944682"/>
    <lineage>
        <taxon>Bacteria</taxon>
        <taxon>Pseudomonadati</taxon>
        <taxon>Pseudomonadota</taxon>
        <taxon>Gammaproteobacteria</taxon>
        <taxon>Oceanospirillales</taxon>
        <taxon>Halomonadaceae</taxon>
        <taxon>Larsenimonas</taxon>
    </lineage>
</organism>
<dbReference type="PANTHER" id="PTHR47313:SF1">
    <property type="entry name" value="RIBOSOMAL RNA LARGE SUBUNIT METHYLTRANSFERASE K_L"/>
    <property type="match status" value="1"/>
</dbReference>
<gene>
    <name evidence="10" type="primary">rlmKL</name>
    <name evidence="6" type="synonym">rlmL</name>
    <name evidence="10" type="ORF">OQ287_10360</name>
</gene>
<evidence type="ECO:0000256" key="4">
    <source>
        <dbReference type="ARBA" id="ARBA00022679"/>
    </source>
</evidence>
<dbReference type="GO" id="GO:0070043">
    <property type="term" value="F:rRNA (guanine-N7-)-methyltransferase activity"/>
    <property type="evidence" value="ECO:0007669"/>
    <property type="project" value="UniProtKB-UniRule"/>
</dbReference>
<evidence type="ECO:0000256" key="8">
    <source>
        <dbReference type="SAM" id="MobiDB-lite"/>
    </source>
</evidence>
<dbReference type="EC" id="2.1.1.264" evidence="6"/>
<proteinExistence type="inferred from homology"/>
<evidence type="ECO:0000256" key="7">
    <source>
        <dbReference type="PROSITE-ProRule" id="PRU00529"/>
    </source>
</evidence>
<comment type="similarity">
    <text evidence="6">Belongs to the methyltransferase superfamily. RlmKL family.</text>
</comment>
<dbReference type="GO" id="GO:0003723">
    <property type="term" value="F:RNA binding"/>
    <property type="evidence" value="ECO:0007669"/>
    <property type="project" value="UniProtKB-UniRule"/>
</dbReference>
<keyword evidence="11" id="KW-1185">Reference proteome</keyword>
<dbReference type="InterPro" id="IPR000241">
    <property type="entry name" value="RlmKL-like_Mtase"/>
</dbReference>
<keyword evidence="2 6" id="KW-0698">rRNA processing</keyword>
<evidence type="ECO:0000256" key="1">
    <source>
        <dbReference type="ARBA" id="ARBA00022490"/>
    </source>
</evidence>